<dbReference type="CDD" id="cd06582">
    <property type="entry name" value="TM_PBP1_LivH_like"/>
    <property type="match status" value="1"/>
</dbReference>
<feature type="transmembrane region" description="Helical" evidence="9">
    <location>
        <begin position="140"/>
        <end position="165"/>
    </location>
</feature>
<comment type="subcellular location">
    <subcellularLocation>
        <location evidence="1">Cell membrane</location>
        <topology evidence="1">Multi-pass membrane protein</topology>
    </subcellularLocation>
</comment>
<feature type="transmembrane region" description="Helical" evidence="9">
    <location>
        <begin position="7"/>
        <end position="28"/>
    </location>
</feature>
<keyword evidence="11" id="KW-1185">Reference proteome</keyword>
<reference evidence="10 11" key="1">
    <citation type="journal article" date="2019" name="Int. J. Syst. Evol. Microbiol.">
        <title>The Global Catalogue of Microorganisms (GCM) 10K type strain sequencing project: providing services to taxonomists for standard genome sequencing and annotation.</title>
        <authorList>
            <consortium name="The Broad Institute Genomics Platform"/>
            <consortium name="The Broad Institute Genome Sequencing Center for Infectious Disease"/>
            <person name="Wu L."/>
            <person name="Ma J."/>
        </authorList>
    </citation>
    <scope>NUCLEOTIDE SEQUENCE [LARGE SCALE GENOMIC DNA]</scope>
    <source>
        <strain evidence="10 11">JCM 14942</strain>
    </source>
</reference>
<accession>A0ABN2B539</accession>
<evidence type="ECO:0000256" key="3">
    <source>
        <dbReference type="ARBA" id="ARBA00022475"/>
    </source>
</evidence>
<dbReference type="RefSeq" id="WP_141004224.1">
    <property type="nucleotide sequence ID" value="NZ_BAAAOR010000029.1"/>
</dbReference>
<keyword evidence="4 9" id="KW-0812">Transmembrane</keyword>
<dbReference type="Proteomes" id="UP001500842">
    <property type="component" value="Unassembled WGS sequence"/>
</dbReference>
<evidence type="ECO:0000256" key="4">
    <source>
        <dbReference type="ARBA" id="ARBA00022692"/>
    </source>
</evidence>
<keyword evidence="3" id="KW-1003">Cell membrane</keyword>
<evidence type="ECO:0000256" key="5">
    <source>
        <dbReference type="ARBA" id="ARBA00022970"/>
    </source>
</evidence>
<feature type="transmembrane region" description="Helical" evidence="9">
    <location>
        <begin position="196"/>
        <end position="215"/>
    </location>
</feature>
<feature type="transmembrane region" description="Helical" evidence="9">
    <location>
        <begin position="34"/>
        <end position="53"/>
    </location>
</feature>
<evidence type="ECO:0000256" key="1">
    <source>
        <dbReference type="ARBA" id="ARBA00004651"/>
    </source>
</evidence>
<comment type="similarity">
    <text evidence="8">Belongs to the binding-protein-dependent transport system permease family. LivHM subfamily.</text>
</comment>
<feature type="transmembrane region" description="Helical" evidence="9">
    <location>
        <begin position="227"/>
        <end position="258"/>
    </location>
</feature>
<name>A0ABN2B539_9ACTN</name>
<evidence type="ECO:0000313" key="10">
    <source>
        <dbReference type="EMBL" id="GAA1532625.1"/>
    </source>
</evidence>
<evidence type="ECO:0000256" key="2">
    <source>
        <dbReference type="ARBA" id="ARBA00022448"/>
    </source>
</evidence>
<dbReference type="Pfam" id="PF02653">
    <property type="entry name" value="BPD_transp_2"/>
    <property type="match status" value="1"/>
</dbReference>
<evidence type="ECO:0000256" key="9">
    <source>
        <dbReference type="SAM" id="Phobius"/>
    </source>
</evidence>
<protein>
    <submittedName>
        <fullName evidence="10">Branched-chain amino acid ABC transporter permease</fullName>
    </submittedName>
</protein>
<feature type="transmembrane region" description="Helical" evidence="9">
    <location>
        <begin position="264"/>
        <end position="284"/>
    </location>
</feature>
<evidence type="ECO:0000256" key="7">
    <source>
        <dbReference type="ARBA" id="ARBA00023136"/>
    </source>
</evidence>
<keyword evidence="5" id="KW-0029">Amino-acid transport</keyword>
<gene>
    <name evidence="10" type="ORF">GCM10009788_39650</name>
</gene>
<feature type="transmembrane region" description="Helical" evidence="9">
    <location>
        <begin position="101"/>
        <end position="119"/>
    </location>
</feature>
<keyword evidence="6 9" id="KW-1133">Transmembrane helix</keyword>
<dbReference type="PANTHER" id="PTHR11795:SF442">
    <property type="entry name" value="ABC TRANSPORTER ATP-BINDING PROTEIN"/>
    <property type="match status" value="1"/>
</dbReference>
<evidence type="ECO:0000256" key="8">
    <source>
        <dbReference type="ARBA" id="ARBA00037998"/>
    </source>
</evidence>
<dbReference type="PANTHER" id="PTHR11795">
    <property type="entry name" value="BRANCHED-CHAIN AMINO ACID TRANSPORT SYSTEM PERMEASE PROTEIN LIVH"/>
    <property type="match status" value="1"/>
</dbReference>
<organism evidence="10 11">
    <name type="scientific">Nocardioides humi</name>
    <dbReference type="NCBI Taxonomy" id="449461"/>
    <lineage>
        <taxon>Bacteria</taxon>
        <taxon>Bacillati</taxon>
        <taxon>Actinomycetota</taxon>
        <taxon>Actinomycetes</taxon>
        <taxon>Propionibacteriales</taxon>
        <taxon>Nocardioidaceae</taxon>
        <taxon>Nocardioides</taxon>
    </lineage>
</organism>
<sequence>MGLIVELLFNGVIAGCVYLLFTTGFTLLYGTFKIVNLAQGAILVVGGFVGIYFDNTLDAPLIVSILGAGVAAGILTVVMDVLVVRPADRAHGGGQVVGSDFAPLVVTLAFGTVVLGLLVNRVGHEPYAFNNDGWFTAPAFGFVSRIDIVLLAVTAAFGLLLYWAINRTSAGAKVRAVAEDRSMAAAVGVRPGVVSAWTFFAAGAFTGVAGVLIGVKYSNINVSIWESYLIIGFVIATVGGLGSVLGTAVASFVMGIVFQVAGSFYSQPVVNIIVYGLLFVTLFLRPSGLFGQRSYTQGVTRT</sequence>
<dbReference type="EMBL" id="BAAAOR010000029">
    <property type="protein sequence ID" value="GAA1532625.1"/>
    <property type="molecule type" value="Genomic_DNA"/>
</dbReference>
<comment type="caution">
    <text evidence="10">The sequence shown here is derived from an EMBL/GenBank/DDBJ whole genome shotgun (WGS) entry which is preliminary data.</text>
</comment>
<dbReference type="InterPro" id="IPR052157">
    <property type="entry name" value="BCAA_transport_permease"/>
</dbReference>
<evidence type="ECO:0000256" key="6">
    <source>
        <dbReference type="ARBA" id="ARBA00022989"/>
    </source>
</evidence>
<keyword evidence="7 9" id="KW-0472">Membrane</keyword>
<evidence type="ECO:0000313" key="11">
    <source>
        <dbReference type="Proteomes" id="UP001500842"/>
    </source>
</evidence>
<keyword evidence="2" id="KW-0813">Transport</keyword>
<dbReference type="InterPro" id="IPR001851">
    <property type="entry name" value="ABC_transp_permease"/>
</dbReference>
<proteinExistence type="inferred from homology"/>
<feature type="transmembrane region" description="Helical" evidence="9">
    <location>
        <begin position="60"/>
        <end position="81"/>
    </location>
</feature>